<evidence type="ECO:0000313" key="2">
    <source>
        <dbReference type="Proteomes" id="UP000301751"/>
    </source>
</evidence>
<dbReference type="RefSeq" id="WP_137734219.1">
    <property type="nucleotide sequence ID" value="NZ_BJCL01000009.1"/>
</dbReference>
<gene>
    <name evidence="1" type="ORF">AQPW35_35820</name>
</gene>
<protein>
    <submittedName>
        <fullName evidence="1">Uncharacterized protein</fullName>
    </submittedName>
</protein>
<name>A0A480ASX8_9BURK</name>
<sequence length="384" mass="42196">MQAVEILDNYRHPLASDRLGTIVLSSFLRSGALSEGELQDQISTDAFDARKKVDQLFRASLLELAPADRFRLTDLGKAVLSSFGITTAAVQALLDAFALPAHDRLLLSRFVEAFDESTSHTSSLISLLRTATAVTKMDSRYFERHTSLARYLRATVVGLSPAAALLDSAALCHSMARWTNLIDQESDTARLRSLTSKPTIWACEQAKLDVQRSNSYFILGERGQGKTSVLIKYLSQTRVLSALSSGYLDSQLHLLYHSGHGAESVAKMLTDTKFLFTCRQVLKTEGFLSGTEEPAAVADYARRRLARIVVFDTPAPSPPLNRNKALESCLSRANAAQSAQPLVDRLRAIVDALSTKELGAVESAKLKSTLEDLRRILRKQVPQS</sequence>
<dbReference type="Proteomes" id="UP000301751">
    <property type="component" value="Unassembled WGS sequence"/>
</dbReference>
<accession>A0A480ASX8</accession>
<comment type="caution">
    <text evidence="1">The sequence shown here is derived from an EMBL/GenBank/DDBJ whole genome shotgun (WGS) entry which is preliminary data.</text>
</comment>
<dbReference type="AlphaFoldDB" id="A0A480ASX8"/>
<dbReference type="EMBL" id="BJCL01000009">
    <property type="protein sequence ID" value="GCL64501.1"/>
    <property type="molecule type" value="Genomic_DNA"/>
</dbReference>
<keyword evidence="2" id="KW-1185">Reference proteome</keyword>
<reference evidence="2" key="1">
    <citation type="submission" date="2019-03" db="EMBL/GenBank/DDBJ databases">
        <title>Aquabacterium pictum sp.nov., the first bacteriochlorophyll a-containing freshwater bacterium in the genus Aquabacterium of the class Betaproteobacteria.</title>
        <authorList>
            <person name="Hirose S."/>
            <person name="Tank M."/>
            <person name="Hara E."/>
            <person name="Tamaki H."/>
            <person name="Takaichi S."/>
            <person name="Haruta S."/>
            <person name="Hanada S."/>
        </authorList>
    </citation>
    <scope>NUCLEOTIDE SEQUENCE [LARGE SCALE GENOMIC DNA]</scope>
    <source>
        <strain evidence="2">W35</strain>
    </source>
</reference>
<evidence type="ECO:0000313" key="1">
    <source>
        <dbReference type="EMBL" id="GCL64501.1"/>
    </source>
</evidence>
<proteinExistence type="predicted"/>
<organism evidence="1 2">
    <name type="scientific">Pseudaquabacterium pictum</name>
    <dbReference type="NCBI Taxonomy" id="2315236"/>
    <lineage>
        <taxon>Bacteria</taxon>
        <taxon>Pseudomonadati</taxon>
        <taxon>Pseudomonadota</taxon>
        <taxon>Betaproteobacteria</taxon>
        <taxon>Burkholderiales</taxon>
        <taxon>Sphaerotilaceae</taxon>
        <taxon>Pseudaquabacterium</taxon>
    </lineage>
</organism>